<keyword evidence="2" id="KW-1185">Reference proteome</keyword>
<protein>
    <submittedName>
        <fullName evidence="1">35718_t:CDS:1</fullName>
    </submittedName>
</protein>
<name>A0ACA9S300_9GLOM</name>
<dbReference type="EMBL" id="CAJVQC010089582">
    <property type="protein sequence ID" value="CAG8824852.1"/>
    <property type="molecule type" value="Genomic_DNA"/>
</dbReference>
<gene>
    <name evidence="1" type="ORF">RPERSI_LOCUS26346</name>
</gene>
<proteinExistence type="predicted"/>
<comment type="caution">
    <text evidence="1">The sequence shown here is derived from an EMBL/GenBank/DDBJ whole genome shotgun (WGS) entry which is preliminary data.</text>
</comment>
<organism evidence="1 2">
    <name type="scientific">Racocetra persica</name>
    <dbReference type="NCBI Taxonomy" id="160502"/>
    <lineage>
        <taxon>Eukaryota</taxon>
        <taxon>Fungi</taxon>
        <taxon>Fungi incertae sedis</taxon>
        <taxon>Mucoromycota</taxon>
        <taxon>Glomeromycotina</taxon>
        <taxon>Glomeromycetes</taxon>
        <taxon>Diversisporales</taxon>
        <taxon>Gigasporaceae</taxon>
        <taxon>Racocetra</taxon>
    </lineage>
</organism>
<reference evidence="1" key="1">
    <citation type="submission" date="2021-06" db="EMBL/GenBank/DDBJ databases">
        <authorList>
            <person name="Kallberg Y."/>
            <person name="Tangrot J."/>
            <person name="Rosling A."/>
        </authorList>
    </citation>
    <scope>NUCLEOTIDE SEQUENCE</scope>
    <source>
        <strain evidence="1">MA461A</strain>
    </source>
</reference>
<dbReference type="Proteomes" id="UP000789920">
    <property type="component" value="Unassembled WGS sequence"/>
</dbReference>
<accession>A0ACA9S300</accession>
<feature type="non-terminal residue" evidence="1">
    <location>
        <position position="205"/>
    </location>
</feature>
<sequence length="205" mass="24281">MFDEYPIENFYSLLRRQTKDKVNTPHTIRRDAIFVDNLRNEDTFVDFFVPKKDYPYKKKDLDVLSKSTAIFLLEFFSQIWNNDYVEKKIEGTRVKKIYYYFSNISSRFSSGILPLGYHSLTPPKQEKFCDRINCNKTDIGTGQVLICGHAYHDECFKIMGFYCDSCFKYLCHSIDELANSYNERLQLDENLNEKLAEDNNNKNED</sequence>
<evidence type="ECO:0000313" key="2">
    <source>
        <dbReference type="Proteomes" id="UP000789920"/>
    </source>
</evidence>
<evidence type="ECO:0000313" key="1">
    <source>
        <dbReference type="EMBL" id="CAG8824852.1"/>
    </source>
</evidence>